<keyword evidence="1" id="KW-0677">Repeat</keyword>
<evidence type="ECO:0000256" key="2">
    <source>
        <dbReference type="ARBA" id="ARBA00023157"/>
    </source>
</evidence>
<dbReference type="Proteomes" id="UP001497497">
    <property type="component" value="Unassembled WGS sequence"/>
</dbReference>
<dbReference type="InterPro" id="IPR036383">
    <property type="entry name" value="TSP1_rpt_sf"/>
</dbReference>
<name>A0AAV2IAS2_LYMST</name>
<protein>
    <submittedName>
        <fullName evidence="4">Uncharacterized protein</fullName>
    </submittedName>
</protein>
<accession>A0AAV2IAS2</accession>
<evidence type="ECO:0000256" key="1">
    <source>
        <dbReference type="ARBA" id="ARBA00022737"/>
    </source>
</evidence>
<organism evidence="4 5">
    <name type="scientific">Lymnaea stagnalis</name>
    <name type="common">Great pond snail</name>
    <name type="synonym">Helix stagnalis</name>
    <dbReference type="NCBI Taxonomy" id="6523"/>
    <lineage>
        <taxon>Eukaryota</taxon>
        <taxon>Metazoa</taxon>
        <taxon>Spiralia</taxon>
        <taxon>Lophotrochozoa</taxon>
        <taxon>Mollusca</taxon>
        <taxon>Gastropoda</taxon>
        <taxon>Heterobranchia</taxon>
        <taxon>Euthyneura</taxon>
        <taxon>Panpulmonata</taxon>
        <taxon>Hygrophila</taxon>
        <taxon>Lymnaeoidea</taxon>
        <taxon>Lymnaeidae</taxon>
        <taxon>Lymnaea</taxon>
    </lineage>
</organism>
<reference evidence="4 5" key="1">
    <citation type="submission" date="2024-04" db="EMBL/GenBank/DDBJ databases">
        <authorList>
            <consortium name="Genoscope - CEA"/>
            <person name="William W."/>
        </authorList>
    </citation>
    <scope>NUCLEOTIDE SEQUENCE [LARGE SCALE GENOMIC DNA]</scope>
</reference>
<evidence type="ECO:0000313" key="4">
    <source>
        <dbReference type="EMBL" id="CAL1543134.1"/>
    </source>
</evidence>
<dbReference type="EMBL" id="CAXITT010000527">
    <property type="protein sequence ID" value="CAL1543134.1"/>
    <property type="molecule type" value="Genomic_DNA"/>
</dbReference>
<dbReference type="InterPro" id="IPR052065">
    <property type="entry name" value="Compl_asym_regulator"/>
</dbReference>
<proteinExistence type="predicted"/>
<keyword evidence="2" id="KW-1015">Disulfide bond</keyword>
<dbReference type="AlphaFoldDB" id="A0AAV2IAS2"/>
<dbReference type="Gene3D" id="2.20.100.10">
    <property type="entry name" value="Thrombospondin type-1 (TSP1) repeat"/>
    <property type="match status" value="2"/>
</dbReference>
<dbReference type="PANTHER" id="PTHR22906:SF21">
    <property type="entry name" value="SEMA DOMAIN-CONTAINING PROTEIN"/>
    <property type="match status" value="1"/>
</dbReference>
<feature type="non-terminal residue" evidence="4">
    <location>
        <position position="1"/>
    </location>
</feature>
<feature type="region of interest" description="Disordered" evidence="3">
    <location>
        <begin position="101"/>
        <end position="122"/>
    </location>
</feature>
<gene>
    <name evidence="4" type="ORF">GSLYS_00016668001</name>
</gene>
<comment type="caution">
    <text evidence="4">The sequence shown here is derived from an EMBL/GenBank/DDBJ whole genome shotgun (WGS) entry which is preliminary data.</text>
</comment>
<sequence length="122" mass="13952">EIEYHNRTCAKVHGGWGNWLQWTCESYDKSVSEKRRRECDNPTPEFKGNYCKGIDEQFGNKTCEPVNGGWGEWSEWSCVSNWLQTNKRYCDKPRPRNNGAFCQGSANSSRAAKCAPPGRPTQ</sequence>
<evidence type="ECO:0000256" key="3">
    <source>
        <dbReference type="SAM" id="MobiDB-lite"/>
    </source>
</evidence>
<dbReference type="PANTHER" id="PTHR22906">
    <property type="entry name" value="PROPERDIN"/>
    <property type="match status" value="1"/>
</dbReference>
<evidence type="ECO:0000313" key="5">
    <source>
        <dbReference type="Proteomes" id="UP001497497"/>
    </source>
</evidence>
<keyword evidence="5" id="KW-1185">Reference proteome</keyword>